<comment type="similarity">
    <text evidence="3">Belongs to the TMEM237 family.</text>
</comment>
<evidence type="ECO:0000256" key="4">
    <source>
        <dbReference type="ARBA" id="ARBA00022692"/>
    </source>
</evidence>
<comment type="caution">
    <text evidence="13">The sequence shown here is derived from an EMBL/GenBank/DDBJ whole genome shotgun (WGS) entry which is preliminary data.</text>
</comment>
<evidence type="ECO:0000313" key="13">
    <source>
        <dbReference type="EMBL" id="KAK4299774.1"/>
    </source>
</evidence>
<dbReference type="AlphaFoldDB" id="A0AAE1P2F4"/>
<keyword evidence="14" id="KW-1185">Reference proteome</keyword>
<dbReference type="PANTHER" id="PTHR28388:SF1">
    <property type="entry name" value="TRANSMEMBRANE PROTEIN 237"/>
    <property type="match status" value="1"/>
</dbReference>
<evidence type="ECO:0000256" key="2">
    <source>
        <dbReference type="ARBA" id="ARBA00004141"/>
    </source>
</evidence>
<dbReference type="GO" id="GO:0060271">
    <property type="term" value="P:cilium assembly"/>
    <property type="evidence" value="ECO:0007669"/>
    <property type="project" value="TreeGrafter"/>
</dbReference>
<comment type="subcellular location">
    <subcellularLocation>
        <location evidence="1">Cell projection</location>
        <location evidence="1">Cilium</location>
    </subcellularLocation>
    <subcellularLocation>
        <location evidence="2">Membrane</location>
        <topology evidence="2">Multi-pass membrane protein</topology>
    </subcellularLocation>
</comment>
<protein>
    <submittedName>
        <fullName evidence="13">Uncharacterized protein</fullName>
    </submittedName>
</protein>
<feature type="region of interest" description="Disordered" evidence="11">
    <location>
        <begin position="185"/>
        <end position="224"/>
    </location>
</feature>
<keyword evidence="9" id="KW-0966">Cell projection</keyword>
<evidence type="ECO:0000256" key="6">
    <source>
        <dbReference type="ARBA" id="ARBA00022989"/>
    </source>
</evidence>
<comment type="function">
    <text evidence="10">Component of the transition zone in primary cilia. Required for ciliogenesis.</text>
</comment>
<feature type="compositionally biased region" description="Polar residues" evidence="11">
    <location>
        <begin position="203"/>
        <end position="217"/>
    </location>
</feature>
<feature type="transmembrane region" description="Helical" evidence="12">
    <location>
        <begin position="410"/>
        <end position="432"/>
    </location>
</feature>
<feature type="region of interest" description="Disordered" evidence="11">
    <location>
        <begin position="1"/>
        <end position="171"/>
    </location>
</feature>
<sequence>MGREGAGGVYTLTEASLEQIPSSKNHSKSRAGVERSRMRDNQRSSSARSTGGGSRRRRWEMKSKESFETSVAVEYNNPSPQHTSGPSHYSCRKEQTPRNDQHRTPKTPKNDQHHTPKNNQYHTPRRDPNVERRNVFNGTSRKDYAQVVPPQADHGGPAGGEAAEETDSDPDLLAAKLSAIIEEANVKTKNGHRSQKGKPEESVVSQKENVNKDNVQFVQDDVPNEKLGRYPMEIVVHKDKDKAQYINDKFETKSLKMALSPPAKTEEESEYQASAPPMSPPETEESTAGRKKKHRKKSEQKVVVLGKPGEESYISLQLREMEEDVRDTQHKATAELCTLSAPSLLLSASVSQPSTAHAISTIFREEIGGFVVARHGFEGLQKKNEDLYDPSQIPTRTSHAIFLQNGFRTFSVLCQGLLAGITLAHCLVIFLLDSKPSAISGVYTPVMAHVFFALVMFLTTLCLVASCDRHDLLGLGVFSGHGIKIPWTPAFYIASLVLSLVAVRTENILINVQMYQEEKVFTHEEVTEYVDWWRWVCVARTCLVVLAWLAVVPDPHTDSLLHALDHINKNNNNNSSNNDNK</sequence>
<feature type="transmembrane region" description="Helical" evidence="12">
    <location>
        <begin position="444"/>
        <end position="466"/>
    </location>
</feature>
<evidence type="ECO:0000256" key="8">
    <source>
        <dbReference type="ARBA" id="ARBA00023136"/>
    </source>
</evidence>
<feature type="compositionally biased region" description="Polar residues" evidence="11">
    <location>
        <begin position="13"/>
        <end position="24"/>
    </location>
</feature>
<evidence type="ECO:0000256" key="12">
    <source>
        <dbReference type="SAM" id="Phobius"/>
    </source>
</evidence>
<gene>
    <name evidence="13" type="ORF">Pmani_027971</name>
</gene>
<evidence type="ECO:0000256" key="7">
    <source>
        <dbReference type="ARBA" id="ARBA00023069"/>
    </source>
</evidence>
<feature type="compositionally biased region" description="Basic and acidic residues" evidence="11">
    <location>
        <begin position="31"/>
        <end position="42"/>
    </location>
</feature>
<keyword evidence="5" id="KW-0970">Cilium biogenesis/degradation</keyword>
<evidence type="ECO:0000256" key="11">
    <source>
        <dbReference type="SAM" id="MobiDB-lite"/>
    </source>
</evidence>
<feature type="transmembrane region" description="Helical" evidence="12">
    <location>
        <begin position="486"/>
        <end position="503"/>
    </location>
</feature>
<proteinExistence type="inferred from homology"/>
<keyword evidence="6 12" id="KW-1133">Transmembrane helix</keyword>
<dbReference type="EMBL" id="JAWZYT010003175">
    <property type="protein sequence ID" value="KAK4299774.1"/>
    <property type="molecule type" value="Genomic_DNA"/>
</dbReference>
<name>A0AAE1P2F4_9EUCA</name>
<accession>A0AAE1P2F4</accession>
<dbReference type="InterPro" id="IPR029409">
    <property type="entry name" value="TMEM237"/>
</dbReference>
<evidence type="ECO:0000256" key="1">
    <source>
        <dbReference type="ARBA" id="ARBA00004138"/>
    </source>
</evidence>
<keyword evidence="4 12" id="KW-0812">Transmembrane</keyword>
<reference evidence="13" key="1">
    <citation type="submission" date="2023-11" db="EMBL/GenBank/DDBJ databases">
        <title>Genome assemblies of two species of porcelain crab, Petrolisthes cinctipes and Petrolisthes manimaculis (Anomura: Porcellanidae).</title>
        <authorList>
            <person name="Angst P."/>
        </authorList>
    </citation>
    <scope>NUCLEOTIDE SEQUENCE</scope>
    <source>
        <strain evidence="13">PB745_02</strain>
        <tissue evidence="13">Gill</tissue>
    </source>
</reference>
<dbReference type="GO" id="GO:0016020">
    <property type="term" value="C:membrane"/>
    <property type="evidence" value="ECO:0007669"/>
    <property type="project" value="UniProtKB-SubCell"/>
</dbReference>
<evidence type="ECO:0000256" key="10">
    <source>
        <dbReference type="ARBA" id="ARBA00025631"/>
    </source>
</evidence>
<evidence type="ECO:0000256" key="3">
    <source>
        <dbReference type="ARBA" id="ARBA00008783"/>
    </source>
</evidence>
<evidence type="ECO:0000313" key="14">
    <source>
        <dbReference type="Proteomes" id="UP001292094"/>
    </source>
</evidence>
<evidence type="ECO:0000256" key="9">
    <source>
        <dbReference type="ARBA" id="ARBA00023273"/>
    </source>
</evidence>
<dbReference type="Pfam" id="PF15383">
    <property type="entry name" value="TMEM237"/>
    <property type="match status" value="1"/>
</dbReference>
<organism evidence="13 14">
    <name type="scientific">Petrolisthes manimaculis</name>
    <dbReference type="NCBI Taxonomy" id="1843537"/>
    <lineage>
        <taxon>Eukaryota</taxon>
        <taxon>Metazoa</taxon>
        <taxon>Ecdysozoa</taxon>
        <taxon>Arthropoda</taxon>
        <taxon>Crustacea</taxon>
        <taxon>Multicrustacea</taxon>
        <taxon>Malacostraca</taxon>
        <taxon>Eumalacostraca</taxon>
        <taxon>Eucarida</taxon>
        <taxon>Decapoda</taxon>
        <taxon>Pleocyemata</taxon>
        <taxon>Anomura</taxon>
        <taxon>Galatheoidea</taxon>
        <taxon>Porcellanidae</taxon>
        <taxon>Petrolisthes</taxon>
    </lineage>
</organism>
<keyword evidence="7" id="KW-0969">Cilium</keyword>
<dbReference type="Proteomes" id="UP001292094">
    <property type="component" value="Unassembled WGS sequence"/>
</dbReference>
<feature type="compositionally biased region" description="Basic and acidic residues" evidence="11">
    <location>
        <begin position="124"/>
        <end position="144"/>
    </location>
</feature>
<evidence type="ECO:0000256" key="5">
    <source>
        <dbReference type="ARBA" id="ARBA00022794"/>
    </source>
</evidence>
<dbReference type="GO" id="GO:0035869">
    <property type="term" value="C:ciliary transition zone"/>
    <property type="evidence" value="ECO:0007669"/>
    <property type="project" value="TreeGrafter"/>
</dbReference>
<feature type="region of interest" description="Disordered" evidence="11">
    <location>
        <begin position="257"/>
        <end position="301"/>
    </location>
</feature>
<feature type="compositionally biased region" description="Basic residues" evidence="11">
    <location>
        <begin position="289"/>
        <end position="298"/>
    </location>
</feature>
<feature type="compositionally biased region" description="Polar residues" evidence="11">
    <location>
        <begin position="76"/>
        <end position="87"/>
    </location>
</feature>
<keyword evidence="8 12" id="KW-0472">Membrane</keyword>
<feature type="compositionally biased region" description="Basic and acidic residues" evidence="11">
    <location>
        <begin position="91"/>
        <end position="114"/>
    </location>
</feature>
<dbReference type="PANTHER" id="PTHR28388">
    <property type="entry name" value="TRANSMEMBRANE PROTEIN 237"/>
    <property type="match status" value="1"/>
</dbReference>